<feature type="binding site" evidence="2">
    <location>
        <position position="353"/>
    </location>
    <ligand>
        <name>Mn(2+)</name>
        <dbReference type="ChEBI" id="CHEBI:29035"/>
        <label>1</label>
    </ligand>
</feature>
<comment type="catalytic activity">
    <reaction evidence="1">
        <text>3',3'-c-di-AMP + H2O = 5'-O-phosphonoadenylyl-(3'-&gt;5')-adenosine + H(+)</text>
        <dbReference type="Rhea" id="RHEA:54420"/>
        <dbReference type="ChEBI" id="CHEBI:15377"/>
        <dbReference type="ChEBI" id="CHEBI:15378"/>
        <dbReference type="ChEBI" id="CHEBI:71500"/>
        <dbReference type="ChEBI" id="CHEBI:138171"/>
    </reaction>
</comment>
<dbReference type="InterPro" id="IPR003156">
    <property type="entry name" value="DHHA1_dom"/>
</dbReference>
<dbReference type="Pfam" id="PF01368">
    <property type="entry name" value="DHH"/>
    <property type="match status" value="1"/>
</dbReference>
<protein>
    <recommendedName>
        <fullName evidence="1">Cyclic-di-AMP phosphodiesterase</fullName>
        <ecNumber evidence="1">3.1.4.-</ecNumber>
    </recommendedName>
</protein>
<dbReference type="InterPro" id="IPR038763">
    <property type="entry name" value="DHH_sf"/>
</dbReference>
<keyword evidence="2" id="KW-0464">Manganese</keyword>
<evidence type="ECO:0000256" key="3">
    <source>
        <dbReference type="SAM" id="Phobius"/>
    </source>
</evidence>
<sequence length="669" mass="75707">MFKKIEAYVKENLIEVIFELALVIMLMILNIIIGFIALVIFVSLHIRFLQDFEDQTTLMQKNFENIEETIDSLTKQAVFKMPFPMVIINQDGEINWYNSKFIKMLEIDGEPEDNILDAISSINLNEILSAGDEPLKILYRDNYYQVYVNKVKSKDSKDREMLLLYWINRTDLKEAKDTIDKEKIATILLYIDNLDEVKSSVEDSARATITGNVETEIINYFNAYEATVRKYDDDRYLIIANNENLQKIIQKKFDILDRVRDLKVQSIIPLTLSISATTDGETPLKQYEIARNTMDIALGRGGDQAVLRRGHNYEYFGGKSKAVEKTTKVKARVVGGALRSLIDDASNVVIMPHKNADMDAIGSAIGVVKLVRMRGKTAYIALNSVNMSIRNIMARLKEEESLNGVVRTEAELSSLIDDKTLLIVVDHHKKSISEAPDLVDQIRDRVVIDHHRRSGEFIESTELVFLEPYASSTAELVTELFTYMTDNVVLSKFEAEALLAGITVDTKNFTVQTGVRTFEAASMLRRFGADPEVVKKYFKEDYMVIKNRADIVRQSEIFMDDTIIGILEDKVDNSILIAAQAADEMLSINGMKASFVAVKISNNETHVSARSLGEISVQLIMEKLGGGGHLNQAATRIDLSVDLAVEELKRKIKEYKDEEKESKKEEGVK</sequence>
<evidence type="ECO:0000259" key="4">
    <source>
        <dbReference type="Pfam" id="PF01368"/>
    </source>
</evidence>
<feature type="domain" description="DHHA1" evidence="5">
    <location>
        <begin position="577"/>
        <end position="653"/>
    </location>
</feature>
<dbReference type="Gene3D" id="3.90.1640.10">
    <property type="entry name" value="inorganic pyrophosphatase (n-terminal core)"/>
    <property type="match status" value="1"/>
</dbReference>
<feature type="binding site" evidence="2">
    <location>
        <position position="505"/>
    </location>
    <ligand>
        <name>Mn(2+)</name>
        <dbReference type="ChEBI" id="CHEBI:29035"/>
        <label>2</label>
    </ligand>
</feature>
<dbReference type="PANTHER" id="PTHR47618">
    <property type="entry name" value="BIFUNCTIONAL OLIGORIBONUCLEASE AND PAP PHOSPHATASE NRNA"/>
    <property type="match status" value="1"/>
</dbReference>
<comment type="similarity">
    <text evidence="1">Belongs to the GdpP/PdeA phosphodiesterase family.</text>
</comment>
<dbReference type="Proteomes" id="UP000831151">
    <property type="component" value="Chromosome"/>
</dbReference>
<dbReference type="Pfam" id="PF02272">
    <property type="entry name" value="DHHA1"/>
    <property type="match status" value="1"/>
</dbReference>
<reference evidence="6" key="1">
    <citation type="submission" date="2022-04" db="EMBL/GenBank/DDBJ databases">
        <title>Complete genome sequences of Ezakiella coagulans and Fenollaria massiliensis.</title>
        <authorList>
            <person name="France M.T."/>
            <person name="Clifford J."/>
            <person name="Narina S."/>
            <person name="Rutt L."/>
            <person name="Ravel J."/>
        </authorList>
    </citation>
    <scope>NUCLEOTIDE SEQUENCE</scope>
    <source>
        <strain evidence="6">C0061C2</strain>
    </source>
</reference>
<dbReference type="SUPFAM" id="SSF64182">
    <property type="entry name" value="DHH phosphoesterases"/>
    <property type="match status" value="1"/>
</dbReference>
<evidence type="ECO:0000259" key="5">
    <source>
        <dbReference type="Pfam" id="PF02272"/>
    </source>
</evidence>
<dbReference type="GO" id="GO:0005886">
    <property type="term" value="C:plasma membrane"/>
    <property type="evidence" value="ECO:0007669"/>
    <property type="project" value="UniProtKB-SubCell"/>
</dbReference>
<dbReference type="InterPro" id="IPR001667">
    <property type="entry name" value="DDH_dom"/>
</dbReference>
<dbReference type="GO" id="GO:0003676">
    <property type="term" value="F:nucleic acid binding"/>
    <property type="evidence" value="ECO:0007669"/>
    <property type="project" value="UniProtKB-UniRule"/>
</dbReference>
<keyword evidence="7" id="KW-1185">Reference proteome</keyword>
<feature type="transmembrane region" description="Helical" evidence="3">
    <location>
        <begin position="20"/>
        <end position="46"/>
    </location>
</feature>
<feature type="binding site" evidence="2">
    <location>
        <position position="426"/>
    </location>
    <ligand>
        <name>Mn(2+)</name>
        <dbReference type="ChEBI" id="CHEBI:29035"/>
        <label>2</label>
    </ligand>
</feature>
<keyword evidence="2" id="KW-0479">Metal-binding</keyword>
<comment type="function">
    <text evidence="1">Has phosphodiesterase (PDE) activity against cyclic-di-AMP (c-di-AMP).</text>
</comment>
<dbReference type="AlphaFoldDB" id="A0A9E7DJQ5"/>
<evidence type="ECO:0000313" key="6">
    <source>
        <dbReference type="EMBL" id="UQK59478.1"/>
    </source>
</evidence>
<dbReference type="Pfam" id="PF24898">
    <property type="entry name" value="GGDEF_GdpP"/>
    <property type="match status" value="1"/>
</dbReference>
<dbReference type="InterPro" id="IPR014528">
    <property type="entry name" value="GdpP/PdeA"/>
</dbReference>
<dbReference type="PANTHER" id="PTHR47618:SF2">
    <property type="entry name" value="CYCLIC-DI-AMP PHOSPHODIESTERASE GDPP"/>
    <property type="match status" value="1"/>
</dbReference>
<dbReference type="InterPro" id="IPR051319">
    <property type="entry name" value="Oligoribo/pAp-PDE_c-di-AMP_PDE"/>
</dbReference>
<dbReference type="EMBL" id="CP096649">
    <property type="protein sequence ID" value="UQK59478.1"/>
    <property type="molecule type" value="Genomic_DNA"/>
</dbReference>
<keyword evidence="1" id="KW-0378">Hydrolase</keyword>
<feature type="binding site" evidence="2">
    <location>
        <position position="357"/>
    </location>
    <ligand>
        <name>Mn(2+)</name>
        <dbReference type="ChEBI" id="CHEBI:29035"/>
        <label>1</label>
    </ligand>
</feature>
<keyword evidence="3" id="KW-1133">Transmembrane helix</keyword>
<feature type="binding site" evidence="2">
    <location>
        <position position="359"/>
    </location>
    <ligand>
        <name>Mn(2+)</name>
        <dbReference type="ChEBI" id="CHEBI:29035"/>
        <label>2</label>
    </ligand>
</feature>
<dbReference type="Gene3D" id="3.30.450.20">
    <property type="entry name" value="PAS domain"/>
    <property type="match status" value="1"/>
</dbReference>
<gene>
    <name evidence="6" type="ORF">M1R53_02130</name>
</gene>
<dbReference type="Gene3D" id="3.10.310.30">
    <property type="match status" value="1"/>
</dbReference>
<feature type="binding site" evidence="2">
    <location>
        <position position="426"/>
    </location>
    <ligand>
        <name>Mn(2+)</name>
        <dbReference type="ChEBI" id="CHEBI:29035"/>
        <label>1</label>
    </ligand>
</feature>
<name>A0A9E7DJQ5_9FIRM</name>
<dbReference type="KEGG" id="fms:M1R53_02130"/>
<keyword evidence="3" id="KW-0812">Transmembrane</keyword>
<evidence type="ECO:0000256" key="1">
    <source>
        <dbReference type="PIRNR" id="PIRNR026583"/>
    </source>
</evidence>
<keyword evidence="1 3" id="KW-0472">Membrane</keyword>
<accession>A0A9E7DJQ5</accession>
<dbReference type="GO" id="GO:0046872">
    <property type="term" value="F:metal ion binding"/>
    <property type="evidence" value="ECO:0007669"/>
    <property type="project" value="UniProtKB-KW"/>
</dbReference>
<evidence type="ECO:0000313" key="7">
    <source>
        <dbReference type="Proteomes" id="UP000831151"/>
    </source>
</evidence>
<feature type="domain" description="DDH" evidence="4">
    <location>
        <begin position="347"/>
        <end position="502"/>
    </location>
</feature>
<dbReference type="PIRSF" id="PIRSF026583">
    <property type="entry name" value="YybT"/>
    <property type="match status" value="1"/>
</dbReference>
<comment type="cofactor">
    <cofactor evidence="2">
        <name>Mn(2+)</name>
        <dbReference type="ChEBI" id="CHEBI:29035"/>
    </cofactor>
    <text evidence="2">For phosphodiesterase activity, probably binds 2 Mn(2+) per subunit.</text>
</comment>
<organism evidence="6 7">
    <name type="scientific">Fenollaria massiliensis</name>
    <dbReference type="NCBI Taxonomy" id="938288"/>
    <lineage>
        <taxon>Bacteria</taxon>
        <taxon>Bacillati</taxon>
        <taxon>Bacillota</taxon>
        <taxon>Clostridia</taxon>
        <taxon>Eubacteriales</taxon>
        <taxon>Fenollaria</taxon>
    </lineage>
</organism>
<feature type="binding site" evidence="2">
    <location>
        <position position="450"/>
    </location>
    <ligand>
        <name>Mn(2+)</name>
        <dbReference type="ChEBI" id="CHEBI:29035"/>
        <label>2</label>
    </ligand>
</feature>
<evidence type="ECO:0000256" key="2">
    <source>
        <dbReference type="PIRSR" id="PIRSR026583-50"/>
    </source>
</evidence>
<dbReference type="FunFam" id="3.90.1640.10:FF:000002">
    <property type="entry name" value="Cyclic-di-AMP phosphodiesterase"/>
    <property type="match status" value="1"/>
</dbReference>
<dbReference type="GO" id="GO:0016787">
    <property type="term" value="F:hydrolase activity"/>
    <property type="evidence" value="ECO:0007669"/>
    <property type="project" value="UniProtKB-UniRule"/>
</dbReference>
<comment type="subcellular location">
    <subcellularLocation>
        <location evidence="1">Cell membrane</location>
    </subcellularLocation>
</comment>
<dbReference type="RefSeq" id="WP_249242905.1">
    <property type="nucleotide sequence ID" value="NZ_CP096649.1"/>
</dbReference>
<proteinExistence type="inferred from homology"/>
<dbReference type="EC" id="3.1.4.-" evidence="1"/>
<keyword evidence="1" id="KW-1003">Cell membrane</keyword>